<dbReference type="EMBL" id="CP042652">
    <property type="protein sequence ID" value="QKE27833.1"/>
    <property type="molecule type" value="Genomic_DNA"/>
</dbReference>
<keyword evidence="2" id="KW-1185">Reference proteome</keyword>
<name>A0A6M8E9C2_9BACT</name>
<gene>
    <name evidence="1" type="ORF">AACT_0628</name>
</gene>
<dbReference type="InterPro" id="IPR021383">
    <property type="entry name" value="DUF3015"/>
</dbReference>
<dbReference type="Proteomes" id="UP000503483">
    <property type="component" value="Chromosome"/>
</dbReference>
<dbReference type="Pfam" id="PF11220">
    <property type="entry name" value="DUF3015"/>
    <property type="match status" value="1"/>
</dbReference>
<evidence type="ECO:0000313" key="1">
    <source>
        <dbReference type="EMBL" id="QKE27833.1"/>
    </source>
</evidence>
<dbReference type="AlphaFoldDB" id="A0A6M8E9C2"/>
<organism evidence="1 2">
    <name type="scientific">Arcobacter acticola</name>
    <dbReference type="NCBI Taxonomy" id="1849015"/>
    <lineage>
        <taxon>Bacteria</taxon>
        <taxon>Pseudomonadati</taxon>
        <taxon>Campylobacterota</taxon>
        <taxon>Epsilonproteobacteria</taxon>
        <taxon>Campylobacterales</taxon>
        <taxon>Arcobacteraceae</taxon>
        <taxon>Arcobacter</taxon>
    </lineage>
</organism>
<sequence length="154" mass="16318">MNQNLEEINMKKIISLIAAIGLTTSMYANDNTGCGLGSLVIKDQSTVMLQVLAATTNGTSGSQTFGITSGTSNCNKPSNFVANDKLNQFVGENMDELALDISAGKGETLSTVAKLMNVENTPEFSAKLQANFSNIYTSENVTSATVIDSIAKYM</sequence>
<evidence type="ECO:0000313" key="2">
    <source>
        <dbReference type="Proteomes" id="UP000503483"/>
    </source>
</evidence>
<reference evidence="1 2" key="1">
    <citation type="submission" date="2019-08" db="EMBL/GenBank/DDBJ databases">
        <title>Complete genome sequence of Arcobacter acticola.</title>
        <authorList>
            <person name="Miller W."/>
        </authorList>
    </citation>
    <scope>NUCLEOTIDE SEQUENCE [LARGE SCALE GENOMIC DNA]</scope>
    <source>
        <strain evidence="1 2">KCTC 52212</strain>
    </source>
</reference>
<accession>A0A6M8E9C2</accession>
<protein>
    <submittedName>
        <fullName evidence="1">DUF3015 domain-containing protein</fullName>
    </submittedName>
</protein>
<proteinExistence type="predicted"/>
<dbReference type="KEGG" id="paco:AACT_0628"/>